<evidence type="ECO:0000256" key="10">
    <source>
        <dbReference type="PROSITE-ProRule" id="PRU00452"/>
    </source>
</evidence>
<comment type="caution">
    <text evidence="15">The sequence shown here is derived from an EMBL/GenBank/DDBJ whole genome shotgun (WGS) entry which is preliminary data.</text>
</comment>
<evidence type="ECO:0000256" key="8">
    <source>
        <dbReference type="ARBA" id="ARBA00022833"/>
    </source>
</evidence>
<keyword evidence="7" id="KW-0833">Ubl conjugation pathway</keyword>
<feature type="compositionally biased region" description="Acidic residues" evidence="11">
    <location>
        <begin position="436"/>
        <end position="454"/>
    </location>
</feature>
<dbReference type="SUPFAM" id="SSF68906">
    <property type="entry name" value="SAP domain"/>
    <property type="match status" value="1"/>
</dbReference>
<evidence type="ECO:0000256" key="2">
    <source>
        <dbReference type="ARBA" id="ARBA00004718"/>
    </source>
</evidence>
<dbReference type="InterPro" id="IPR004181">
    <property type="entry name" value="Znf_MIZ"/>
</dbReference>
<dbReference type="GO" id="GO:0061665">
    <property type="term" value="F:SUMO ligase activity"/>
    <property type="evidence" value="ECO:0007669"/>
    <property type="project" value="TreeGrafter"/>
</dbReference>
<dbReference type="PANTHER" id="PTHR10782:SF94">
    <property type="entry name" value="SUPPRESSOR OF VARIEGATION 2-10, ISOFORM I"/>
    <property type="match status" value="1"/>
</dbReference>
<dbReference type="AlphaFoldDB" id="A0AAV0WXJ3"/>
<dbReference type="GO" id="GO:0005634">
    <property type="term" value="C:nucleus"/>
    <property type="evidence" value="ECO:0007669"/>
    <property type="project" value="UniProtKB-SubCell"/>
</dbReference>
<evidence type="ECO:0000259" key="13">
    <source>
        <dbReference type="PROSITE" id="PS51044"/>
    </source>
</evidence>
<keyword evidence="6 10" id="KW-0863">Zinc-finger</keyword>
<dbReference type="InterPro" id="IPR003034">
    <property type="entry name" value="SAP_dom"/>
</dbReference>
<dbReference type="Pfam" id="PF02891">
    <property type="entry name" value="zf-MIZ"/>
    <property type="match status" value="1"/>
</dbReference>
<dbReference type="GO" id="GO:0000785">
    <property type="term" value="C:chromatin"/>
    <property type="evidence" value="ECO:0007669"/>
    <property type="project" value="TreeGrafter"/>
</dbReference>
<accession>A0AAV0WXJ3</accession>
<protein>
    <submittedName>
        <fullName evidence="15">Uncharacterized protein</fullName>
    </submittedName>
</protein>
<dbReference type="InterPro" id="IPR013083">
    <property type="entry name" value="Znf_RING/FYVE/PHD"/>
</dbReference>
<feature type="region of interest" description="Disordered" evidence="11">
    <location>
        <begin position="594"/>
        <end position="614"/>
    </location>
</feature>
<evidence type="ECO:0000259" key="12">
    <source>
        <dbReference type="PROSITE" id="PS50800"/>
    </source>
</evidence>
<feature type="compositionally biased region" description="Polar residues" evidence="11">
    <location>
        <begin position="524"/>
        <end position="533"/>
    </location>
</feature>
<evidence type="ECO:0000256" key="4">
    <source>
        <dbReference type="ARBA" id="ARBA00022679"/>
    </source>
</evidence>
<dbReference type="Gene3D" id="3.30.40.10">
    <property type="entry name" value="Zinc/RING finger domain, C3HC4 (zinc finger)"/>
    <property type="match status" value="1"/>
</dbReference>
<organism evidence="15 16">
    <name type="scientific">Macrosiphum euphorbiae</name>
    <name type="common">potato aphid</name>
    <dbReference type="NCBI Taxonomy" id="13131"/>
    <lineage>
        <taxon>Eukaryota</taxon>
        <taxon>Metazoa</taxon>
        <taxon>Ecdysozoa</taxon>
        <taxon>Arthropoda</taxon>
        <taxon>Hexapoda</taxon>
        <taxon>Insecta</taxon>
        <taxon>Pterygota</taxon>
        <taxon>Neoptera</taxon>
        <taxon>Paraneoptera</taxon>
        <taxon>Hemiptera</taxon>
        <taxon>Sternorrhyncha</taxon>
        <taxon>Aphidomorpha</taxon>
        <taxon>Aphidoidea</taxon>
        <taxon>Aphididae</taxon>
        <taxon>Macrosiphini</taxon>
        <taxon>Macrosiphum</taxon>
    </lineage>
</organism>
<dbReference type="EMBL" id="CARXXK010000003">
    <property type="protein sequence ID" value="CAI6360814.1"/>
    <property type="molecule type" value="Genomic_DNA"/>
</dbReference>
<dbReference type="PROSITE" id="PS51466">
    <property type="entry name" value="PINIT"/>
    <property type="match status" value="1"/>
</dbReference>
<gene>
    <name evidence="15" type="ORF">MEUPH1_LOCUS16066</name>
</gene>
<keyword evidence="9" id="KW-0539">Nucleus</keyword>
<evidence type="ECO:0000256" key="5">
    <source>
        <dbReference type="ARBA" id="ARBA00022723"/>
    </source>
</evidence>
<dbReference type="GO" id="GO:0008270">
    <property type="term" value="F:zinc ion binding"/>
    <property type="evidence" value="ECO:0007669"/>
    <property type="project" value="UniProtKB-KW"/>
</dbReference>
<evidence type="ECO:0000313" key="16">
    <source>
        <dbReference type="Proteomes" id="UP001160148"/>
    </source>
</evidence>
<evidence type="ECO:0000256" key="3">
    <source>
        <dbReference type="ARBA" id="ARBA00005383"/>
    </source>
</evidence>
<keyword evidence="8" id="KW-0862">Zinc</keyword>
<dbReference type="Gene3D" id="2.60.120.780">
    <property type="entry name" value="PINIT domain"/>
    <property type="match status" value="1"/>
</dbReference>
<keyword evidence="4" id="KW-0808">Transferase</keyword>
<reference evidence="15 16" key="1">
    <citation type="submission" date="2023-01" db="EMBL/GenBank/DDBJ databases">
        <authorList>
            <person name="Whitehead M."/>
        </authorList>
    </citation>
    <scope>NUCLEOTIDE SEQUENCE [LARGE SCALE GENOMIC DNA]</scope>
</reference>
<name>A0AAV0WXJ3_9HEMI</name>
<dbReference type="InterPro" id="IPR036361">
    <property type="entry name" value="SAP_dom_sf"/>
</dbReference>
<feature type="region of interest" description="Disordered" evidence="11">
    <location>
        <begin position="524"/>
        <end position="553"/>
    </location>
</feature>
<comment type="subcellular location">
    <subcellularLocation>
        <location evidence="1">Nucleus</location>
    </subcellularLocation>
</comment>
<dbReference type="CDD" id="cd16650">
    <property type="entry name" value="SP-RING_PIAS-like"/>
    <property type="match status" value="1"/>
</dbReference>
<evidence type="ECO:0000259" key="14">
    <source>
        <dbReference type="PROSITE" id="PS51466"/>
    </source>
</evidence>
<evidence type="ECO:0000256" key="11">
    <source>
        <dbReference type="SAM" id="MobiDB-lite"/>
    </source>
</evidence>
<feature type="region of interest" description="Disordered" evidence="11">
    <location>
        <begin position="432"/>
        <end position="456"/>
    </location>
</feature>
<dbReference type="PROSITE" id="PS50800">
    <property type="entry name" value="SAP"/>
    <property type="match status" value="1"/>
</dbReference>
<dbReference type="Gene3D" id="1.10.720.30">
    <property type="entry name" value="SAP domain"/>
    <property type="match status" value="1"/>
</dbReference>
<dbReference type="GO" id="GO:0003712">
    <property type="term" value="F:transcription coregulator activity"/>
    <property type="evidence" value="ECO:0007669"/>
    <property type="project" value="TreeGrafter"/>
</dbReference>
<dbReference type="Proteomes" id="UP001160148">
    <property type="component" value="Unassembled WGS sequence"/>
</dbReference>
<comment type="pathway">
    <text evidence="2">Protein modification; protein sumoylation.</text>
</comment>
<dbReference type="InterPro" id="IPR038654">
    <property type="entry name" value="PINIT_sf"/>
</dbReference>
<keyword evidence="5" id="KW-0479">Metal-binding</keyword>
<evidence type="ECO:0000256" key="1">
    <source>
        <dbReference type="ARBA" id="ARBA00004123"/>
    </source>
</evidence>
<sequence length="623" mass="70970">MAKSINHLIADIEYIHQLVYDLKTNELQQILEAVKHNKSGSKQTLRKRMLNLLSAPSPKTKVLKQKIIQVYNSRPQQNQQPQQPPQPPVVQQPNFLQRFLRQPRNNIQIHSQPYTPPRPNPIQPFVETPSPTIQFEHLPFFKTVQTLLMPMYCQTNIDSANFTGLFYLTDNVRHSIVKSWNIARQEYKIQIILRLLQVGRDENVTERLPYNITVSVNDRQCKLPILNIPTKAGITPWRCNIPIDITQQTDLRNCLQNTLKITWSEEPHEYMAGVYVANKLTWNDLLVELKKRPVRASDKTKELIKKSMENDADMGVDSMFATVKDPLTKLRMQLPARGVDCIHLQCFDAIQFLQMNEQKQTWTCPLCKKKLKFENIEVDEFFLNVLQSPDLSEECENVVLLKDGTWSERKNKEFSNNARTNDYGSTNNIEVFTLSDSDDDNDADDSDSDVDNSDNDVIVSKPKRFKYDPSNVEESVIKSEHVIETEDVTNPSESDLVLDLSIKNNSTPSVSGSLKYEPIVTLNDDSNPSTSADSKYGPIITLNDDSDQSTSGNSKYEPVIILSDESDLPPLMESTSMLNNLYLPNISISGPNNCVAGSSRSSRNNRHQEKNNSRSVLCVITLD</sequence>
<keyword evidence="16" id="KW-1185">Reference proteome</keyword>
<evidence type="ECO:0000256" key="7">
    <source>
        <dbReference type="ARBA" id="ARBA00022786"/>
    </source>
</evidence>
<feature type="domain" description="SP-RING-type" evidence="13">
    <location>
        <begin position="310"/>
        <end position="391"/>
    </location>
</feature>
<evidence type="ECO:0000256" key="6">
    <source>
        <dbReference type="ARBA" id="ARBA00022771"/>
    </source>
</evidence>
<feature type="domain" description="SAP" evidence="12">
    <location>
        <begin position="19"/>
        <end position="53"/>
    </location>
</feature>
<evidence type="ECO:0000313" key="15">
    <source>
        <dbReference type="EMBL" id="CAI6360814.1"/>
    </source>
</evidence>
<dbReference type="PROSITE" id="PS51044">
    <property type="entry name" value="ZF_SP_RING"/>
    <property type="match status" value="1"/>
</dbReference>
<feature type="domain" description="PINIT" evidence="14">
    <location>
        <begin position="114"/>
        <end position="280"/>
    </location>
</feature>
<dbReference type="Pfam" id="PF14324">
    <property type="entry name" value="PINIT"/>
    <property type="match status" value="1"/>
</dbReference>
<dbReference type="PANTHER" id="PTHR10782">
    <property type="entry name" value="ZINC FINGER MIZ DOMAIN-CONTAINING PROTEIN"/>
    <property type="match status" value="1"/>
</dbReference>
<dbReference type="GO" id="GO:0006357">
    <property type="term" value="P:regulation of transcription by RNA polymerase II"/>
    <property type="evidence" value="ECO:0007669"/>
    <property type="project" value="TreeGrafter"/>
</dbReference>
<dbReference type="GO" id="GO:0016925">
    <property type="term" value="P:protein sumoylation"/>
    <property type="evidence" value="ECO:0007669"/>
    <property type="project" value="TreeGrafter"/>
</dbReference>
<comment type="similarity">
    <text evidence="3">Belongs to the PIAS family.</text>
</comment>
<evidence type="ECO:0000256" key="9">
    <source>
        <dbReference type="ARBA" id="ARBA00023242"/>
    </source>
</evidence>
<proteinExistence type="inferred from homology"/>
<dbReference type="InterPro" id="IPR023321">
    <property type="entry name" value="PINIT"/>
</dbReference>